<feature type="domain" description="Phage shock protein PspC N-terminal" evidence="2">
    <location>
        <begin position="16"/>
        <end position="67"/>
    </location>
</feature>
<dbReference type="InterPro" id="IPR007168">
    <property type="entry name" value="Phageshock_PspC_N"/>
</dbReference>
<dbReference type="EMBL" id="JAVDYJ010000001">
    <property type="protein sequence ID" value="MDR7347875.1"/>
    <property type="molecule type" value="Genomic_DNA"/>
</dbReference>
<keyword evidence="1" id="KW-0812">Transmembrane</keyword>
<protein>
    <submittedName>
        <fullName evidence="3">Phage shock protein PspC (Stress-responsive transcriptional regulator)</fullName>
    </submittedName>
</protein>
<reference evidence="3 4" key="1">
    <citation type="submission" date="2023-07" db="EMBL/GenBank/DDBJ databases">
        <title>Sequencing the genomes of 1000 actinobacteria strains.</title>
        <authorList>
            <person name="Klenk H.-P."/>
        </authorList>
    </citation>
    <scope>NUCLEOTIDE SEQUENCE [LARGE SCALE GENOMIC DNA]</scope>
    <source>
        <strain evidence="3 4">DSM 22966</strain>
    </source>
</reference>
<dbReference type="Pfam" id="PF04024">
    <property type="entry name" value="PspC"/>
    <property type="match status" value="1"/>
</dbReference>
<keyword evidence="1" id="KW-0472">Membrane</keyword>
<accession>A0ABU2B2P9</accession>
<sequence>MIMDAIFDMIRSIRFRRGPQRLLGGIAGGIASRTGTNVWLIRLVVLILFLLPVLGWGIYAIVWLITPWRDNSIPLERMLSSNRSSSN</sequence>
<evidence type="ECO:0000256" key="1">
    <source>
        <dbReference type="SAM" id="Phobius"/>
    </source>
</evidence>
<organism evidence="3 4">
    <name type="scientific">Enteractinococcus fodinae</name>
    <dbReference type="NCBI Taxonomy" id="684663"/>
    <lineage>
        <taxon>Bacteria</taxon>
        <taxon>Bacillati</taxon>
        <taxon>Actinomycetota</taxon>
        <taxon>Actinomycetes</taxon>
        <taxon>Micrococcales</taxon>
        <taxon>Micrococcaceae</taxon>
    </lineage>
</organism>
<feature type="transmembrane region" description="Helical" evidence="1">
    <location>
        <begin position="46"/>
        <end position="68"/>
    </location>
</feature>
<evidence type="ECO:0000313" key="4">
    <source>
        <dbReference type="Proteomes" id="UP001183794"/>
    </source>
</evidence>
<keyword evidence="4" id="KW-1185">Reference proteome</keyword>
<dbReference type="Proteomes" id="UP001183794">
    <property type="component" value="Unassembled WGS sequence"/>
</dbReference>
<evidence type="ECO:0000313" key="3">
    <source>
        <dbReference type="EMBL" id="MDR7347875.1"/>
    </source>
</evidence>
<evidence type="ECO:0000259" key="2">
    <source>
        <dbReference type="Pfam" id="PF04024"/>
    </source>
</evidence>
<gene>
    <name evidence="3" type="ORF">J2S62_002132</name>
</gene>
<proteinExistence type="predicted"/>
<keyword evidence="1" id="KW-1133">Transmembrane helix</keyword>
<name>A0ABU2B2P9_9MICC</name>
<comment type="caution">
    <text evidence="3">The sequence shown here is derived from an EMBL/GenBank/DDBJ whole genome shotgun (WGS) entry which is preliminary data.</text>
</comment>